<evidence type="ECO:0000256" key="2">
    <source>
        <dbReference type="ARBA" id="ARBA00023163"/>
    </source>
</evidence>
<dbReference type="PANTHER" id="PTHR35807">
    <property type="entry name" value="TRANSCRIPTIONAL REGULATOR REDD-RELATED"/>
    <property type="match status" value="1"/>
</dbReference>
<accession>A0A919JSN8</accession>
<dbReference type="SMART" id="SM00028">
    <property type="entry name" value="TPR"/>
    <property type="match status" value="6"/>
</dbReference>
<sequence>MGDRQLSLLVLGPFQLAIDGTPVTVARTKTRLTLIVLALHGNEPVAVDHLVDLLWDESPPASARANLRNYLTEAHRLLPARADGRPRLERAPGRVTLHVDPDELDVLRFAAELAAARRHRDEGAGRLAVDAYQRALDCWRGPAAGGPDATGPVGAQLDLLDSARLDAYDECVQLKLTLGAEPGDLTVLRETLARHPYRERTCANLMTALYRAGQAAEALELYRRTERALRDDLGVNPAPELERLHQAVLRHDPALAGTTTVPLRRGPWQALPLPSPFVPRPAEFDAATAGLATGPAVVLHGLAGAGKSALATAIAHARRPDFPDGCLYANLNGADARLPPATPRDVIARFLRALAVPGPVPADLDEAAAALRSHLAGRRILLVLDNAGSAEQVRPLLPADPSCAVVVTSRRTLATLDAAHVAVGKLPDAEALVLMTRLLGEERAATDPDALRRLVRACGHLPLALRIAASRLISRPDWRLRELADRLESEHRRLDELQADDLDVRAGFLVSHAALAAEPAAATAVLLFRRLGQVDAADVTAAAAAALLDRDEHTAERAADRLCRDHLLERSGPDRYRCHDLLRIFAREQAALSPGDDRDGAVRRLLLWYSGVLLGANRVLYPGRYQTPERAAATFAHRDDALRWLEAERDNIIAMLRHAGGEARPLVLALAIDLGPFLNSWGHWPVLSEVAALALRLAEELGDDRARADAYGQLGSARLRAGDEAGGGECFARALELYRALGDRTGECRSLNNLAIYHRRLGDYGTAVAHLHEVIEVRRQIGDRRGEATALDNLGLIYQSMGHYPEAIAAHEEGRRLVQRLGDPSLEALIVLNLGETVRLAARPGDAADLLREATKLARETGNRAAAAEALTSLAKVLAGQGLDREAEACRREAALLTSDG</sequence>
<dbReference type="InterPro" id="IPR051677">
    <property type="entry name" value="AfsR-DnrI-RedD_regulator"/>
</dbReference>
<dbReference type="Pfam" id="PF13424">
    <property type="entry name" value="TPR_12"/>
    <property type="match status" value="1"/>
</dbReference>
<dbReference type="Gene3D" id="3.40.50.300">
    <property type="entry name" value="P-loop containing nucleotide triphosphate hydrolases"/>
    <property type="match status" value="1"/>
</dbReference>
<dbReference type="InterPro" id="IPR003593">
    <property type="entry name" value="AAA+_ATPase"/>
</dbReference>
<dbReference type="InterPro" id="IPR011990">
    <property type="entry name" value="TPR-like_helical_dom_sf"/>
</dbReference>
<feature type="domain" description="Bacterial transcriptional activator" evidence="4">
    <location>
        <begin position="104"/>
        <end position="249"/>
    </location>
</feature>
<evidence type="ECO:0000259" key="4">
    <source>
        <dbReference type="SMART" id="SM01043"/>
    </source>
</evidence>
<dbReference type="InterPro" id="IPR016032">
    <property type="entry name" value="Sig_transdc_resp-reg_C-effctor"/>
</dbReference>
<reference evidence="5" key="1">
    <citation type="submission" date="2021-01" db="EMBL/GenBank/DDBJ databases">
        <title>Whole genome shotgun sequence of Actinoplanes rishiriensis NBRC 108556.</title>
        <authorList>
            <person name="Komaki H."/>
            <person name="Tamura T."/>
        </authorList>
    </citation>
    <scope>NUCLEOTIDE SEQUENCE</scope>
    <source>
        <strain evidence="5">NBRC 108556</strain>
    </source>
</reference>
<dbReference type="Proteomes" id="UP000636960">
    <property type="component" value="Unassembled WGS sequence"/>
</dbReference>
<dbReference type="Pfam" id="PF03704">
    <property type="entry name" value="BTAD"/>
    <property type="match status" value="1"/>
</dbReference>
<keyword evidence="6" id="KW-1185">Reference proteome</keyword>
<dbReference type="Pfam" id="PF12862">
    <property type="entry name" value="ANAPC5"/>
    <property type="match status" value="1"/>
</dbReference>
<dbReference type="SUPFAM" id="SSF46894">
    <property type="entry name" value="C-terminal effector domain of the bipartite response regulators"/>
    <property type="match status" value="1"/>
</dbReference>
<name>A0A919JSN8_9ACTN</name>
<evidence type="ECO:0000313" key="6">
    <source>
        <dbReference type="Proteomes" id="UP000636960"/>
    </source>
</evidence>
<keyword evidence="2" id="KW-0804">Transcription</keyword>
<dbReference type="InterPro" id="IPR027417">
    <property type="entry name" value="P-loop_NTPase"/>
</dbReference>
<dbReference type="InterPro" id="IPR005158">
    <property type="entry name" value="BTAD"/>
</dbReference>
<dbReference type="PRINTS" id="PR00364">
    <property type="entry name" value="DISEASERSIST"/>
</dbReference>
<dbReference type="PANTHER" id="PTHR35807:SF1">
    <property type="entry name" value="TRANSCRIPTIONAL REGULATOR REDD"/>
    <property type="match status" value="1"/>
</dbReference>
<dbReference type="InterPro" id="IPR036388">
    <property type="entry name" value="WH-like_DNA-bd_sf"/>
</dbReference>
<protein>
    <submittedName>
        <fullName evidence="5">SARP family transcriptional regulator</fullName>
    </submittedName>
</protein>
<dbReference type="SMART" id="SM00382">
    <property type="entry name" value="AAA"/>
    <property type="match status" value="1"/>
</dbReference>
<dbReference type="SUPFAM" id="SSF48452">
    <property type="entry name" value="TPR-like"/>
    <property type="match status" value="2"/>
</dbReference>
<dbReference type="EMBL" id="BOMV01000001">
    <property type="protein sequence ID" value="GIE92729.1"/>
    <property type="molecule type" value="Genomic_DNA"/>
</dbReference>
<evidence type="ECO:0000256" key="1">
    <source>
        <dbReference type="ARBA" id="ARBA00023015"/>
    </source>
</evidence>
<dbReference type="SMART" id="SM01043">
    <property type="entry name" value="BTAD"/>
    <property type="match status" value="1"/>
</dbReference>
<dbReference type="AlphaFoldDB" id="A0A919JSN8"/>
<organism evidence="5 6">
    <name type="scientific">Paractinoplanes rishiriensis</name>
    <dbReference type="NCBI Taxonomy" id="1050105"/>
    <lineage>
        <taxon>Bacteria</taxon>
        <taxon>Bacillati</taxon>
        <taxon>Actinomycetota</taxon>
        <taxon>Actinomycetes</taxon>
        <taxon>Micromonosporales</taxon>
        <taxon>Micromonosporaceae</taxon>
        <taxon>Paractinoplanes</taxon>
    </lineage>
</organism>
<dbReference type="Gene3D" id="1.25.40.10">
    <property type="entry name" value="Tetratricopeptide repeat domain"/>
    <property type="match status" value="2"/>
</dbReference>
<dbReference type="RefSeq" id="WP_203778467.1">
    <property type="nucleotide sequence ID" value="NZ_BOMV01000001.1"/>
</dbReference>
<evidence type="ECO:0000259" key="3">
    <source>
        <dbReference type="SMART" id="SM00382"/>
    </source>
</evidence>
<comment type="caution">
    <text evidence="5">The sequence shown here is derived from an EMBL/GenBank/DDBJ whole genome shotgun (WGS) entry which is preliminary data.</text>
</comment>
<proteinExistence type="predicted"/>
<dbReference type="GO" id="GO:0006355">
    <property type="term" value="P:regulation of DNA-templated transcription"/>
    <property type="evidence" value="ECO:0007669"/>
    <property type="project" value="InterPro"/>
</dbReference>
<feature type="domain" description="AAA+ ATPase" evidence="3">
    <location>
        <begin position="293"/>
        <end position="468"/>
    </location>
</feature>
<gene>
    <name evidence="5" type="ORF">Ari01nite_01940</name>
</gene>
<dbReference type="InterPro" id="IPR019734">
    <property type="entry name" value="TPR_rpt"/>
</dbReference>
<evidence type="ECO:0000313" key="5">
    <source>
        <dbReference type="EMBL" id="GIE92729.1"/>
    </source>
</evidence>
<dbReference type="SUPFAM" id="SSF52540">
    <property type="entry name" value="P-loop containing nucleoside triphosphate hydrolases"/>
    <property type="match status" value="1"/>
</dbReference>
<dbReference type="InterPro" id="IPR026000">
    <property type="entry name" value="Apc5_dom"/>
</dbReference>
<dbReference type="GO" id="GO:0003677">
    <property type="term" value="F:DNA binding"/>
    <property type="evidence" value="ECO:0007669"/>
    <property type="project" value="InterPro"/>
</dbReference>
<dbReference type="Gene3D" id="1.10.10.10">
    <property type="entry name" value="Winged helix-like DNA-binding domain superfamily/Winged helix DNA-binding domain"/>
    <property type="match status" value="1"/>
</dbReference>
<dbReference type="CDD" id="cd15831">
    <property type="entry name" value="BTAD"/>
    <property type="match status" value="1"/>
</dbReference>
<keyword evidence="1" id="KW-0805">Transcription regulation</keyword>